<proteinExistence type="predicted"/>
<gene>
    <name evidence="2" type="ORF">JAAARDRAFT_450398</name>
</gene>
<protein>
    <submittedName>
        <fullName evidence="2">Uncharacterized protein</fullName>
    </submittedName>
</protein>
<name>A0A067Q7H8_9AGAM</name>
<evidence type="ECO:0000313" key="2">
    <source>
        <dbReference type="EMBL" id="KDQ62145.1"/>
    </source>
</evidence>
<dbReference type="AlphaFoldDB" id="A0A067Q7H8"/>
<keyword evidence="3" id="KW-1185">Reference proteome</keyword>
<reference evidence="3" key="1">
    <citation type="journal article" date="2014" name="Proc. Natl. Acad. Sci. U.S.A.">
        <title>Extensive sampling of basidiomycete genomes demonstrates inadequacy of the white-rot/brown-rot paradigm for wood decay fungi.</title>
        <authorList>
            <person name="Riley R."/>
            <person name="Salamov A.A."/>
            <person name="Brown D.W."/>
            <person name="Nagy L.G."/>
            <person name="Floudas D."/>
            <person name="Held B.W."/>
            <person name="Levasseur A."/>
            <person name="Lombard V."/>
            <person name="Morin E."/>
            <person name="Otillar R."/>
            <person name="Lindquist E.A."/>
            <person name="Sun H."/>
            <person name="LaButti K.M."/>
            <person name="Schmutz J."/>
            <person name="Jabbour D."/>
            <person name="Luo H."/>
            <person name="Baker S.E."/>
            <person name="Pisabarro A.G."/>
            <person name="Walton J.D."/>
            <person name="Blanchette R.A."/>
            <person name="Henrissat B."/>
            <person name="Martin F."/>
            <person name="Cullen D."/>
            <person name="Hibbett D.S."/>
            <person name="Grigoriev I.V."/>
        </authorList>
    </citation>
    <scope>NUCLEOTIDE SEQUENCE [LARGE SCALE GENOMIC DNA]</scope>
    <source>
        <strain evidence="3">MUCL 33604</strain>
    </source>
</reference>
<feature type="region of interest" description="Disordered" evidence="1">
    <location>
        <begin position="24"/>
        <end position="43"/>
    </location>
</feature>
<dbReference type="HOGENOM" id="CLU_2740387_0_0_1"/>
<dbReference type="InParanoid" id="A0A067Q7H8"/>
<organism evidence="2 3">
    <name type="scientific">Jaapia argillacea MUCL 33604</name>
    <dbReference type="NCBI Taxonomy" id="933084"/>
    <lineage>
        <taxon>Eukaryota</taxon>
        <taxon>Fungi</taxon>
        <taxon>Dikarya</taxon>
        <taxon>Basidiomycota</taxon>
        <taxon>Agaricomycotina</taxon>
        <taxon>Agaricomycetes</taxon>
        <taxon>Agaricomycetidae</taxon>
        <taxon>Jaapiales</taxon>
        <taxon>Jaapiaceae</taxon>
        <taxon>Jaapia</taxon>
    </lineage>
</organism>
<accession>A0A067Q7H8</accession>
<dbReference type="EMBL" id="KL197711">
    <property type="protein sequence ID" value="KDQ62145.1"/>
    <property type="molecule type" value="Genomic_DNA"/>
</dbReference>
<feature type="compositionally biased region" description="Polar residues" evidence="1">
    <location>
        <begin position="30"/>
        <end position="43"/>
    </location>
</feature>
<evidence type="ECO:0000256" key="1">
    <source>
        <dbReference type="SAM" id="MobiDB-lite"/>
    </source>
</evidence>
<dbReference type="Proteomes" id="UP000027265">
    <property type="component" value="Unassembled WGS sequence"/>
</dbReference>
<evidence type="ECO:0000313" key="3">
    <source>
        <dbReference type="Proteomes" id="UP000027265"/>
    </source>
</evidence>
<sequence length="71" mass="7852">MIQNPNHRSLPPPFIVVTRDLRETTPVHPPNSTDVQSNTSQTNTPVSLRVTIISAGLSFIPSYSIIKQQRG</sequence>